<evidence type="ECO:0000313" key="2">
    <source>
        <dbReference type="Proteomes" id="UP001631969"/>
    </source>
</evidence>
<gene>
    <name evidence="1" type="ORF">ACI1P1_00880</name>
</gene>
<proteinExistence type="predicted"/>
<protein>
    <submittedName>
        <fullName evidence="1">YetF domain-containing protein</fullName>
    </submittedName>
</protein>
<sequence length="225" mass="25314">MEYLQILTKLAAGFLGLWAMTRILGKKEMSALTPFDFVSAVILGDLVGDTIYDESKSILQLIVALAGWTILSIAFDKLTQYVKAIRKPLEGKPDLLICDGKIDVKELYRNNLDFDQLRTMLRSKDIFAVSEVAYAIYETNGTLSVMRKSAYETVTRKDLKLSEEQAVLPRGLIENGKICNEEMEAAGLQEDWLHRELEKQGVKDAKVVAYAELTPDGELHVLKRL</sequence>
<dbReference type="EMBL" id="JBJURJ010000001">
    <property type="protein sequence ID" value="MFM9326841.1"/>
    <property type="molecule type" value="Genomic_DNA"/>
</dbReference>
<accession>A0ACC7NQF6</accession>
<dbReference type="Proteomes" id="UP001631969">
    <property type="component" value="Unassembled WGS sequence"/>
</dbReference>
<name>A0ACC7NQF6_9BACL</name>
<evidence type="ECO:0000313" key="1">
    <source>
        <dbReference type="EMBL" id="MFM9326841.1"/>
    </source>
</evidence>
<comment type="caution">
    <text evidence="1">The sequence shown here is derived from an EMBL/GenBank/DDBJ whole genome shotgun (WGS) entry which is preliminary data.</text>
</comment>
<keyword evidence="2" id="KW-1185">Reference proteome</keyword>
<reference evidence="1" key="1">
    <citation type="submission" date="2024-12" db="EMBL/GenBank/DDBJ databases">
        <authorList>
            <person name="Wu N."/>
        </authorList>
    </citation>
    <scope>NUCLEOTIDE SEQUENCE</scope>
    <source>
        <strain evidence="1">P15</strain>
    </source>
</reference>
<organism evidence="1 2">
    <name type="scientific">Paenibacillus mesotrionivorans</name>
    <dbReference type="NCBI Taxonomy" id="3160968"/>
    <lineage>
        <taxon>Bacteria</taxon>
        <taxon>Bacillati</taxon>
        <taxon>Bacillota</taxon>
        <taxon>Bacilli</taxon>
        <taxon>Bacillales</taxon>
        <taxon>Paenibacillaceae</taxon>
        <taxon>Paenibacillus</taxon>
    </lineage>
</organism>